<gene>
    <name evidence="2" type="ORF">L9F63_009943</name>
</gene>
<name>A0AAD8EQM9_DIPPU</name>
<dbReference type="PANTHER" id="PTHR22255">
    <property type="entry name" value="LP06548P"/>
    <property type="match status" value="1"/>
</dbReference>
<reference evidence="2" key="1">
    <citation type="journal article" date="2023" name="IScience">
        <title>Live-bearing cockroach genome reveals convergent evolutionary mechanisms linked to viviparity in insects and beyond.</title>
        <authorList>
            <person name="Fouks B."/>
            <person name="Harrison M.C."/>
            <person name="Mikhailova A.A."/>
            <person name="Marchal E."/>
            <person name="English S."/>
            <person name="Carruthers M."/>
            <person name="Jennings E.C."/>
            <person name="Chiamaka E.L."/>
            <person name="Frigard R.A."/>
            <person name="Pippel M."/>
            <person name="Attardo G.M."/>
            <person name="Benoit J.B."/>
            <person name="Bornberg-Bauer E."/>
            <person name="Tobe S.S."/>
        </authorList>
    </citation>
    <scope>NUCLEOTIDE SEQUENCE</scope>
    <source>
        <strain evidence="2">Stay&amp;Tobe</strain>
    </source>
</reference>
<keyword evidence="3" id="KW-1185">Reference proteome</keyword>
<dbReference type="Pfam" id="PF23069">
    <property type="entry name" value="DUF7042"/>
    <property type="match status" value="1"/>
</dbReference>
<accession>A0AAD8EQM9</accession>
<proteinExistence type="predicted"/>
<dbReference type="EMBL" id="JASPKZ010000797">
    <property type="protein sequence ID" value="KAJ9599575.1"/>
    <property type="molecule type" value="Genomic_DNA"/>
</dbReference>
<feature type="non-terminal residue" evidence="2">
    <location>
        <position position="1"/>
    </location>
</feature>
<feature type="domain" description="DUF7042" evidence="1">
    <location>
        <begin position="31"/>
        <end position="84"/>
    </location>
</feature>
<feature type="non-terminal residue" evidence="2">
    <location>
        <position position="85"/>
    </location>
</feature>
<evidence type="ECO:0000313" key="3">
    <source>
        <dbReference type="Proteomes" id="UP001233999"/>
    </source>
</evidence>
<comment type="caution">
    <text evidence="2">The sequence shown here is derived from an EMBL/GenBank/DDBJ whole genome shotgun (WGS) entry which is preliminary data.</text>
</comment>
<dbReference type="Proteomes" id="UP001233999">
    <property type="component" value="Unassembled WGS sequence"/>
</dbReference>
<dbReference type="PANTHER" id="PTHR22255:SF9">
    <property type="entry name" value="LP06548P"/>
    <property type="match status" value="1"/>
</dbReference>
<reference evidence="2" key="2">
    <citation type="submission" date="2023-05" db="EMBL/GenBank/DDBJ databases">
        <authorList>
            <person name="Fouks B."/>
        </authorList>
    </citation>
    <scope>NUCLEOTIDE SEQUENCE</scope>
    <source>
        <strain evidence="2">Stay&amp;Tobe</strain>
        <tissue evidence="2">Testes</tissue>
    </source>
</reference>
<protein>
    <recommendedName>
        <fullName evidence="1">DUF7042 domain-containing protein</fullName>
    </recommendedName>
</protein>
<dbReference type="InterPro" id="IPR055470">
    <property type="entry name" value="DUF7042"/>
</dbReference>
<organism evidence="2 3">
    <name type="scientific">Diploptera punctata</name>
    <name type="common">Pacific beetle cockroach</name>
    <dbReference type="NCBI Taxonomy" id="6984"/>
    <lineage>
        <taxon>Eukaryota</taxon>
        <taxon>Metazoa</taxon>
        <taxon>Ecdysozoa</taxon>
        <taxon>Arthropoda</taxon>
        <taxon>Hexapoda</taxon>
        <taxon>Insecta</taxon>
        <taxon>Pterygota</taxon>
        <taxon>Neoptera</taxon>
        <taxon>Polyneoptera</taxon>
        <taxon>Dictyoptera</taxon>
        <taxon>Blattodea</taxon>
        <taxon>Blaberoidea</taxon>
        <taxon>Blaberidae</taxon>
        <taxon>Diplopterinae</taxon>
        <taxon>Diploptera</taxon>
    </lineage>
</organism>
<evidence type="ECO:0000313" key="2">
    <source>
        <dbReference type="EMBL" id="KAJ9599575.1"/>
    </source>
</evidence>
<dbReference type="GO" id="GO:0061909">
    <property type="term" value="P:autophagosome-lysosome fusion"/>
    <property type="evidence" value="ECO:0007669"/>
    <property type="project" value="TreeGrafter"/>
</dbReference>
<evidence type="ECO:0000259" key="1">
    <source>
        <dbReference type="Pfam" id="PF23069"/>
    </source>
</evidence>
<sequence>YCDRRDSLDKLCGEITGDDTLYSMFRSDATPIECPFRGGPPFTFTYNRGSGECSSPPSMVDSCTDESRLLLRYQACPDIPGTEST</sequence>
<dbReference type="AlphaFoldDB" id="A0AAD8EQM9"/>